<protein>
    <submittedName>
        <fullName evidence="2">Uncharacterized protein</fullName>
    </submittedName>
</protein>
<keyword evidence="3" id="KW-1185">Reference proteome</keyword>
<accession>A0A7J6MTJ1</accession>
<dbReference type="OrthoDB" id="434796at2759"/>
<sequence length="151" mass="16482">MKDPLVNRKGQKVNPSGGILKHNVDDDQHCHSTLAEDTPTYRSLGSASTLDSLFFGSIDEDQGFGDVARKGNTSDRHVRFADECPGCEHQLEDVRNVPSVKDFTYATTYRPPEYVDPSCGSTCLTAMKLLFNCIGGKMDSHTSAVPKSAIN</sequence>
<gene>
    <name evidence="2" type="ORF">FOL47_008592</name>
</gene>
<name>A0A7J6MTJ1_PERCH</name>
<comment type="caution">
    <text evidence="2">The sequence shown here is derived from an EMBL/GenBank/DDBJ whole genome shotgun (WGS) entry which is preliminary data.</text>
</comment>
<organism evidence="2 3">
    <name type="scientific">Perkinsus chesapeaki</name>
    <name type="common">Clam parasite</name>
    <name type="synonym">Perkinsus andrewsi</name>
    <dbReference type="NCBI Taxonomy" id="330153"/>
    <lineage>
        <taxon>Eukaryota</taxon>
        <taxon>Sar</taxon>
        <taxon>Alveolata</taxon>
        <taxon>Perkinsozoa</taxon>
        <taxon>Perkinsea</taxon>
        <taxon>Perkinsida</taxon>
        <taxon>Perkinsidae</taxon>
        <taxon>Perkinsus</taxon>
    </lineage>
</organism>
<evidence type="ECO:0000313" key="2">
    <source>
        <dbReference type="EMBL" id="KAF4674844.1"/>
    </source>
</evidence>
<proteinExistence type="predicted"/>
<dbReference type="EMBL" id="JAAPAO010000056">
    <property type="protein sequence ID" value="KAF4674844.1"/>
    <property type="molecule type" value="Genomic_DNA"/>
</dbReference>
<reference evidence="2 3" key="1">
    <citation type="submission" date="2020-04" db="EMBL/GenBank/DDBJ databases">
        <title>Perkinsus chesapeaki whole genome sequence.</title>
        <authorList>
            <person name="Bogema D.R."/>
        </authorList>
    </citation>
    <scope>NUCLEOTIDE SEQUENCE [LARGE SCALE GENOMIC DNA]</scope>
    <source>
        <strain evidence="2">ATCC PRA-425</strain>
    </source>
</reference>
<dbReference type="AlphaFoldDB" id="A0A7J6MTJ1"/>
<dbReference type="Proteomes" id="UP000591131">
    <property type="component" value="Unassembled WGS sequence"/>
</dbReference>
<evidence type="ECO:0000256" key="1">
    <source>
        <dbReference type="SAM" id="MobiDB-lite"/>
    </source>
</evidence>
<feature type="region of interest" description="Disordered" evidence="1">
    <location>
        <begin position="1"/>
        <end position="25"/>
    </location>
</feature>
<evidence type="ECO:0000313" key="3">
    <source>
        <dbReference type="Proteomes" id="UP000591131"/>
    </source>
</evidence>